<sequence length="99" mass="10541">MLSQTQRLATRTMTTSSLARMAPRIQPNRVATQQRRHAGTGGKDAEPDMGGPGGQEQYPETQPIHRKYAGITVAGVLVAGGVMYTMKKKNVTDTNAGAA</sequence>
<evidence type="ECO:0000256" key="2">
    <source>
        <dbReference type="SAM" id="Phobius"/>
    </source>
</evidence>
<protein>
    <submittedName>
        <fullName evidence="3">Uncharacterized protein</fullName>
    </submittedName>
</protein>
<organism evidence="3 4">
    <name type="scientific">Apodospora peruviana</name>
    <dbReference type="NCBI Taxonomy" id="516989"/>
    <lineage>
        <taxon>Eukaryota</taxon>
        <taxon>Fungi</taxon>
        <taxon>Dikarya</taxon>
        <taxon>Ascomycota</taxon>
        <taxon>Pezizomycotina</taxon>
        <taxon>Sordariomycetes</taxon>
        <taxon>Sordariomycetidae</taxon>
        <taxon>Sordariales</taxon>
        <taxon>Lasiosphaeriaceae</taxon>
        <taxon>Apodospora</taxon>
    </lineage>
</organism>
<comment type="caution">
    <text evidence="3">The sequence shown here is derived from an EMBL/GenBank/DDBJ whole genome shotgun (WGS) entry which is preliminary data.</text>
</comment>
<feature type="compositionally biased region" description="Polar residues" evidence="1">
    <location>
        <begin position="1"/>
        <end position="18"/>
    </location>
</feature>
<keyword evidence="4" id="KW-1185">Reference proteome</keyword>
<dbReference type="EMBL" id="JAUEDM010000008">
    <property type="protein sequence ID" value="KAK3313046.1"/>
    <property type="molecule type" value="Genomic_DNA"/>
</dbReference>
<reference evidence="3" key="2">
    <citation type="submission" date="2023-06" db="EMBL/GenBank/DDBJ databases">
        <authorList>
            <consortium name="Lawrence Berkeley National Laboratory"/>
            <person name="Haridas S."/>
            <person name="Hensen N."/>
            <person name="Bonometti L."/>
            <person name="Westerberg I."/>
            <person name="Brannstrom I.O."/>
            <person name="Guillou S."/>
            <person name="Cros-Aarteil S."/>
            <person name="Calhoun S."/>
            <person name="Kuo A."/>
            <person name="Mondo S."/>
            <person name="Pangilinan J."/>
            <person name="Riley R."/>
            <person name="Labutti K."/>
            <person name="Andreopoulos B."/>
            <person name="Lipzen A."/>
            <person name="Chen C."/>
            <person name="Yanf M."/>
            <person name="Daum C."/>
            <person name="Ng V."/>
            <person name="Clum A."/>
            <person name="Steindorff A."/>
            <person name="Ohm R."/>
            <person name="Martin F."/>
            <person name="Silar P."/>
            <person name="Natvig D."/>
            <person name="Lalanne C."/>
            <person name="Gautier V."/>
            <person name="Ament-Velasquez S.L."/>
            <person name="Kruys A."/>
            <person name="Hutchinson M.I."/>
            <person name="Powell A.J."/>
            <person name="Barry K."/>
            <person name="Miller A.N."/>
            <person name="Grigoriev I.V."/>
            <person name="Debuchy R."/>
            <person name="Gladieux P."/>
            <person name="Thoren M.H."/>
            <person name="Johannesson H."/>
        </authorList>
    </citation>
    <scope>NUCLEOTIDE SEQUENCE</scope>
    <source>
        <strain evidence="3">CBS 118394</strain>
    </source>
</reference>
<keyword evidence="2" id="KW-1133">Transmembrane helix</keyword>
<keyword evidence="2" id="KW-0812">Transmembrane</keyword>
<evidence type="ECO:0000313" key="4">
    <source>
        <dbReference type="Proteomes" id="UP001283341"/>
    </source>
</evidence>
<evidence type="ECO:0000256" key="1">
    <source>
        <dbReference type="SAM" id="MobiDB-lite"/>
    </source>
</evidence>
<keyword evidence="2" id="KW-0472">Membrane</keyword>
<name>A0AAE0HUN5_9PEZI</name>
<reference evidence="3" key="1">
    <citation type="journal article" date="2023" name="Mol. Phylogenet. Evol.">
        <title>Genome-scale phylogeny and comparative genomics of the fungal order Sordariales.</title>
        <authorList>
            <person name="Hensen N."/>
            <person name="Bonometti L."/>
            <person name="Westerberg I."/>
            <person name="Brannstrom I.O."/>
            <person name="Guillou S."/>
            <person name="Cros-Aarteil S."/>
            <person name="Calhoun S."/>
            <person name="Haridas S."/>
            <person name="Kuo A."/>
            <person name="Mondo S."/>
            <person name="Pangilinan J."/>
            <person name="Riley R."/>
            <person name="LaButti K."/>
            <person name="Andreopoulos B."/>
            <person name="Lipzen A."/>
            <person name="Chen C."/>
            <person name="Yan M."/>
            <person name="Daum C."/>
            <person name="Ng V."/>
            <person name="Clum A."/>
            <person name="Steindorff A."/>
            <person name="Ohm R.A."/>
            <person name="Martin F."/>
            <person name="Silar P."/>
            <person name="Natvig D.O."/>
            <person name="Lalanne C."/>
            <person name="Gautier V."/>
            <person name="Ament-Velasquez S.L."/>
            <person name="Kruys A."/>
            <person name="Hutchinson M.I."/>
            <person name="Powell A.J."/>
            <person name="Barry K."/>
            <person name="Miller A.N."/>
            <person name="Grigoriev I.V."/>
            <person name="Debuchy R."/>
            <person name="Gladieux P."/>
            <person name="Hiltunen Thoren M."/>
            <person name="Johannesson H."/>
        </authorList>
    </citation>
    <scope>NUCLEOTIDE SEQUENCE</scope>
    <source>
        <strain evidence="3">CBS 118394</strain>
    </source>
</reference>
<dbReference type="Proteomes" id="UP001283341">
    <property type="component" value="Unassembled WGS sequence"/>
</dbReference>
<proteinExistence type="predicted"/>
<feature type="region of interest" description="Disordered" evidence="1">
    <location>
        <begin position="1"/>
        <end position="64"/>
    </location>
</feature>
<gene>
    <name evidence="3" type="ORF">B0H66DRAFT_644163</name>
</gene>
<dbReference type="AlphaFoldDB" id="A0AAE0HUN5"/>
<feature type="transmembrane region" description="Helical" evidence="2">
    <location>
        <begin position="68"/>
        <end position="86"/>
    </location>
</feature>
<evidence type="ECO:0000313" key="3">
    <source>
        <dbReference type="EMBL" id="KAK3313046.1"/>
    </source>
</evidence>
<accession>A0AAE0HUN5</accession>